<dbReference type="Gene3D" id="3.40.50.2000">
    <property type="entry name" value="Glycogen Phosphorylase B"/>
    <property type="match status" value="2"/>
</dbReference>
<dbReference type="InterPro" id="IPR001296">
    <property type="entry name" value="Glyco_trans_1"/>
</dbReference>
<keyword evidence="2" id="KW-0808">Transferase</keyword>
<dbReference type="CDD" id="cd03801">
    <property type="entry name" value="GT4_PimA-like"/>
    <property type="match status" value="1"/>
</dbReference>
<sequence length="379" mass="42796">MMKILLCSHSPDNRFAGASRIYHLLAASLRERGHEVEVYHGEDAGITGKGLAAKLKTRFAMPRLVSALGRKLQPERFDVVMTSSGTGAPLYRHLRKNGGPRPLMINHIHGLGVYDDLANRSEEWIGNWPTSRMYKLFTGRAQKRWDWEGVVSADLTIVQNLRALDWVERRLPQGREAAYIPAAVHPELLKRSADVDESLRRDDMVVWFASWEARKGAAYVPRAFRKLREARPEMRLVVAGVSVPVDEILDQFDPRDRENVEVPGYIAFDKQVELFSRAAIILFPSVNEGFGLALIEAMAFGPAAVSSNVGFGADFIEDRGNGRIVQNSSIHMARAMIELVENPEERRRMAAKGRMLARSLTMERMTDAYEREMEKRLPA</sequence>
<evidence type="ECO:0000313" key="6">
    <source>
        <dbReference type="Proteomes" id="UP000612349"/>
    </source>
</evidence>
<proteinExistence type="predicted"/>
<reference evidence="5" key="2">
    <citation type="submission" date="2020-09" db="EMBL/GenBank/DDBJ databases">
        <authorList>
            <person name="Sun Q."/>
            <person name="Zhou Y."/>
        </authorList>
    </citation>
    <scope>NUCLEOTIDE SEQUENCE</scope>
    <source>
        <strain evidence="5">CGMCC 1.15360</strain>
    </source>
</reference>
<dbReference type="AlphaFoldDB" id="A0A917DTM4"/>
<organism evidence="5 6">
    <name type="scientific">Croceicoccus mobilis</name>
    <dbReference type="NCBI Taxonomy" id="1703339"/>
    <lineage>
        <taxon>Bacteria</taxon>
        <taxon>Pseudomonadati</taxon>
        <taxon>Pseudomonadota</taxon>
        <taxon>Alphaproteobacteria</taxon>
        <taxon>Sphingomonadales</taxon>
        <taxon>Erythrobacteraceae</taxon>
        <taxon>Croceicoccus</taxon>
    </lineage>
</organism>
<keyword evidence="1" id="KW-0328">Glycosyltransferase</keyword>
<name>A0A917DTM4_9SPHN</name>
<dbReference type="PANTHER" id="PTHR12526:SF510">
    <property type="entry name" value="D-INOSITOL 3-PHOSPHATE GLYCOSYLTRANSFERASE"/>
    <property type="match status" value="1"/>
</dbReference>
<dbReference type="PANTHER" id="PTHR12526">
    <property type="entry name" value="GLYCOSYLTRANSFERASE"/>
    <property type="match status" value="1"/>
</dbReference>
<gene>
    <name evidence="5" type="ORF">GCM10010990_14320</name>
</gene>
<dbReference type="EMBL" id="BMIP01000002">
    <property type="protein sequence ID" value="GGD65963.1"/>
    <property type="molecule type" value="Genomic_DNA"/>
</dbReference>
<protein>
    <recommendedName>
        <fullName evidence="7">Glycosyl transferase family 1</fullName>
    </recommendedName>
</protein>
<dbReference type="Pfam" id="PF13439">
    <property type="entry name" value="Glyco_transf_4"/>
    <property type="match status" value="1"/>
</dbReference>
<evidence type="ECO:0000256" key="1">
    <source>
        <dbReference type="ARBA" id="ARBA00022676"/>
    </source>
</evidence>
<reference evidence="5" key="1">
    <citation type="journal article" date="2014" name="Int. J. Syst. Evol. Microbiol.">
        <title>Complete genome sequence of Corynebacterium casei LMG S-19264T (=DSM 44701T), isolated from a smear-ripened cheese.</title>
        <authorList>
            <consortium name="US DOE Joint Genome Institute (JGI-PGF)"/>
            <person name="Walter F."/>
            <person name="Albersmeier A."/>
            <person name="Kalinowski J."/>
            <person name="Ruckert C."/>
        </authorList>
    </citation>
    <scope>NUCLEOTIDE SEQUENCE</scope>
    <source>
        <strain evidence="5">CGMCC 1.15360</strain>
    </source>
</reference>
<accession>A0A917DTM4</accession>
<evidence type="ECO:0008006" key="7">
    <source>
        <dbReference type="Google" id="ProtNLM"/>
    </source>
</evidence>
<dbReference type="Proteomes" id="UP000612349">
    <property type="component" value="Unassembled WGS sequence"/>
</dbReference>
<evidence type="ECO:0000259" key="3">
    <source>
        <dbReference type="Pfam" id="PF00534"/>
    </source>
</evidence>
<comment type="caution">
    <text evidence="5">The sequence shown here is derived from an EMBL/GenBank/DDBJ whole genome shotgun (WGS) entry which is preliminary data.</text>
</comment>
<dbReference type="Pfam" id="PF00534">
    <property type="entry name" value="Glycos_transf_1"/>
    <property type="match status" value="1"/>
</dbReference>
<keyword evidence="6" id="KW-1185">Reference proteome</keyword>
<feature type="domain" description="Glycosyl transferase family 1" evidence="3">
    <location>
        <begin position="205"/>
        <end position="354"/>
    </location>
</feature>
<dbReference type="SUPFAM" id="SSF53756">
    <property type="entry name" value="UDP-Glycosyltransferase/glycogen phosphorylase"/>
    <property type="match status" value="1"/>
</dbReference>
<evidence type="ECO:0000259" key="4">
    <source>
        <dbReference type="Pfam" id="PF13439"/>
    </source>
</evidence>
<evidence type="ECO:0000256" key="2">
    <source>
        <dbReference type="ARBA" id="ARBA00022679"/>
    </source>
</evidence>
<evidence type="ECO:0000313" key="5">
    <source>
        <dbReference type="EMBL" id="GGD65963.1"/>
    </source>
</evidence>
<dbReference type="GO" id="GO:0016757">
    <property type="term" value="F:glycosyltransferase activity"/>
    <property type="evidence" value="ECO:0007669"/>
    <property type="project" value="UniProtKB-KW"/>
</dbReference>
<dbReference type="InterPro" id="IPR028098">
    <property type="entry name" value="Glyco_trans_4-like_N"/>
</dbReference>
<feature type="domain" description="Glycosyltransferase subfamily 4-like N-terminal" evidence="4">
    <location>
        <begin position="17"/>
        <end position="130"/>
    </location>
</feature>